<proteinExistence type="predicted"/>
<evidence type="ECO:0000256" key="6">
    <source>
        <dbReference type="SAM" id="Phobius"/>
    </source>
</evidence>
<keyword evidence="5 6" id="KW-0472">Membrane</keyword>
<evidence type="ECO:0000256" key="2">
    <source>
        <dbReference type="ARBA" id="ARBA00022475"/>
    </source>
</evidence>
<feature type="transmembrane region" description="Helical" evidence="6">
    <location>
        <begin position="333"/>
        <end position="354"/>
    </location>
</feature>
<organism evidence="7 8">
    <name type="scientific">Vulgatibacter incomptus</name>
    <dbReference type="NCBI Taxonomy" id="1391653"/>
    <lineage>
        <taxon>Bacteria</taxon>
        <taxon>Pseudomonadati</taxon>
        <taxon>Myxococcota</taxon>
        <taxon>Myxococcia</taxon>
        <taxon>Myxococcales</taxon>
        <taxon>Cystobacterineae</taxon>
        <taxon>Vulgatibacteraceae</taxon>
        <taxon>Vulgatibacter</taxon>
    </lineage>
</organism>
<dbReference type="InterPro" id="IPR005495">
    <property type="entry name" value="LptG/LptF_permease"/>
</dbReference>
<gene>
    <name evidence="7" type="ORF">AKJ08_1495</name>
</gene>
<sequence length="362" mass="38873">MVPPFFGALLFFTQLFFVARMISAADAIFGSAVDLGDVVGVLVYLVPSLLSFAMPVAFLLGVLIGLGRLADDRELVALEATGHGNGMLLVTPVALGVFLTAVMLVITTWASPVSLKRAQGLMADLIRRNLANGVQPGVFYEDLSNLTVFAADVDKKTGALGNVLVEDARESGSPILVLARKGRIQAKDPSGAMVLHLEDGDLHRGQPKGGGYAVGTFAKAEVAVNMDREIWRKNSLDRRMENQTPADLKANYDYYMEKGEPELDYLVEFHRRFAHPFVMLSLSLVGVAVAGSATGKRKSGKALAISWTVAFLVGYFVIGKITATFGNRGDMPAWLAAWAPVLLMGAMGVGMLVWRRQRGGAA</sequence>
<dbReference type="AlphaFoldDB" id="A0A0K1PC45"/>
<feature type="transmembrane region" description="Helical" evidence="6">
    <location>
        <begin position="87"/>
        <end position="110"/>
    </location>
</feature>
<accession>A0A0K1PC45</accession>
<dbReference type="Pfam" id="PF03739">
    <property type="entry name" value="LptF_LptG"/>
    <property type="match status" value="1"/>
</dbReference>
<dbReference type="STRING" id="1391653.AKJ08_1495"/>
<keyword evidence="8" id="KW-1185">Reference proteome</keyword>
<dbReference type="EMBL" id="CP012332">
    <property type="protein sequence ID" value="AKU91108.1"/>
    <property type="molecule type" value="Genomic_DNA"/>
</dbReference>
<evidence type="ECO:0000256" key="5">
    <source>
        <dbReference type="ARBA" id="ARBA00023136"/>
    </source>
</evidence>
<dbReference type="Proteomes" id="UP000055590">
    <property type="component" value="Chromosome"/>
</dbReference>
<comment type="subcellular location">
    <subcellularLocation>
        <location evidence="1">Cell membrane</location>
        <topology evidence="1">Multi-pass membrane protein</topology>
    </subcellularLocation>
</comment>
<dbReference type="GO" id="GO:0043190">
    <property type="term" value="C:ATP-binding cassette (ABC) transporter complex"/>
    <property type="evidence" value="ECO:0007669"/>
    <property type="project" value="TreeGrafter"/>
</dbReference>
<feature type="transmembrane region" description="Helical" evidence="6">
    <location>
        <begin position="302"/>
        <end position="321"/>
    </location>
</feature>
<evidence type="ECO:0000313" key="7">
    <source>
        <dbReference type="EMBL" id="AKU91108.1"/>
    </source>
</evidence>
<feature type="transmembrane region" description="Helical" evidence="6">
    <location>
        <begin position="273"/>
        <end position="290"/>
    </location>
</feature>
<evidence type="ECO:0000256" key="3">
    <source>
        <dbReference type="ARBA" id="ARBA00022692"/>
    </source>
</evidence>
<name>A0A0K1PC45_9BACT</name>
<keyword evidence="3 6" id="KW-0812">Transmembrane</keyword>
<dbReference type="PANTHER" id="PTHR33529">
    <property type="entry name" value="SLR0882 PROTEIN-RELATED"/>
    <property type="match status" value="1"/>
</dbReference>
<protein>
    <submittedName>
        <fullName evidence="7">Permease YjgP/YjgQ family protein</fullName>
    </submittedName>
</protein>
<dbReference type="PANTHER" id="PTHR33529:SF6">
    <property type="entry name" value="YJGP_YJGQ FAMILY PERMEASE"/>
    <property type="match status" value="1"/>
</dbReference>
<keyword evidence="2" id="KW-1003">Cell membrane</keyword>
<keyword evidence="4 6" id="KW-1133">Transmembrane helix</keyword>
<evidence type="ECO:0000313" key="8">
    <source>
        <dbReference type="Proteomes" id="UP000055590"/>
    </source>
</evidence>
<dbReference type="GO" id="GO:0015920">
    <property type="term" value="P:lipopolysaccharide transport"/>
    <property type="evidence" value="ECO:0007669"/>
    <property type="project" value="TreeGrafter"/>
</dbReference>
<evidence type="ECO:0000256" key="4">
    <source>
        <dbReference type="ARBA" id="ARBA00022989"/>
    </source>
</evidence>
<feature type="transmembrane region" description="Helical" evidence="6">
    <location>
        <begin position="40"/>
        <end position="66"/>
    </location>
</feature>
<dbReference type="KEGG" id="vin:AKJ08_1495"/>
<evidence type="ECO:0000256" key="1">
    <source>
        <dbReference type="ARBA" id="ARBA00004651"/>
    </source>
</evidence>
<reference evidence="7 8" key="1">
    <citation type="submission" date="2015-08" db="EMBL/GenBank/DDBJ databases">
        <authorList>
            <person name="Babu N.S."/>
            <person name="Beckwith C.J."/>
            <person name="Beseler K.G."/>
            <person name="Brison A."/>
            <person name="Carone J.V."/>
            <person name="Caskin T.P."/>
            <person name="Diamond M."/>
            <person name="Durham M.E."/>
            <person name="Foxe J.M."/>
            <person name="Go M."/>
            <person name="Henderson B.A."/>
            <person name="Jones I.B."/>
            <person name="McGettigan J.A."/>
            <person name="Micheletti S.J."/>
            <person name="Nasrallah M.E."/>
            <person name="Ortiz D."/>
            <person name="Piller C.R."/>
            <person name="Privatt S.R."/>
            <person name="Schneider S.L."/>
            <person name="Sharp S."/>
            <person name="Smith T.C."/>
            <person name="Stanton J.D."/>
            <person name="Ullery H.E."/>
            <person name="Wilson R.J."/>
            <person name="Serrano M.G."/>
            <person name="Buck G."/>
            <person name="Lee V."/>
            <person name="Wang Y."/>
            <person name="Carvalho R."/>
            <person name="Voegtly L."/>
            <person name="Shi R."/>
            <person name="Duckworth R."/>
            <person name="Johnson A."/>
            <person name="Loviza R."/>
            <person name="Walstead R."/>
            <person name="Shah Z."/>
            <person name="Kiflezghi M."/>
            <person name="Wade K."/>
            <person name="Ball S.L."/>
            <person name="Bradley K.W."/>
            <person name="Asai D.J."/>
            <person name="Bowman C.A."/>
            <person name="Russell D.A."/>
            <person name="Pope W.H."/>
            <person name="Jacobs-Sera D."/>
            <person name="Hendrix R.W."/>
            <person name="Hatfull G.F."/>
        </authorList>
    </citation>
    <scope>NUCLEOTIDE SEQUENCE [LARGE SCALE GENOMIC DNA]</scope>
    <source>
        <strain evidence="7 8">DSM 27710</strain>
    </source>
</reference>